<dbReference type="RefSeq" id="WP_013188494.1">
    <property type="nucleotide sequence ID" value="NC_014232.1"/>
</dbReference>
<keyword evidence="1" id="KW-0732">Signal</keyword>
<dbReference type="AlphaFoldDB" id="D7GKA6"/>
<sequence>MLKIKYLLIGLSLSAMSSYSLAAAGPTLTKELALNVLSPAALDATWAPQDNLTLSNTGVSNTLVGVLTLSNTSIDTVSIASTNVSDTSKNGTVTFAHETNNSASFATTISTDNANITLDKNAGNTIVKTTNGSQLPTNLPLKFITTEGNEHLVSGNYRANITITSTIK</sequence>
<proteinExistence type="predicted"/>
<reference evidence="2" key="1">
    <citation type="journal article" date="2010" name="J. Bacteriol.">
        <title>A commensal gone bad: complete genome sequence of the prototypical enterotoxigenic Escherichia coli strain H10407.</title>
        <authorList>
            <person name="Crossman L.C."/>
            <person name="Chaudhuri R.R."/>
            <person name="Beatson S.A."/>
            <person name="Wells T.J."/>
            <person name="Desvaux M."/>
            <person name="Cunningham A.F."/>
            <person name="Petty N.K."/>
            <person name="Mahon V."/>
            <person name="Brinkley C."/>
            <person name="Hobman J.L."/>
            <person name="Savarino S.J."/>
            <person name="Turner S.M."/>
            <person name="Pallen M.J."/>
            <person name="Penn C.W."/>
            <person name="Parkhill J."/>
            <person name="Turner A.K."/>
            <person name="Johnson T.J."/>
            <person name="Thomson N.R."/>
            <person name="Smith S.G."/>
            <person name="Henderson I.R."/>
        </authorList>
    </citation>
    <scope>NUCLEOTIDE SEQUENCE [LARGE SCALE GENOMIC DNA]</scope>
    <source>
        <strain evidence="2">ETEC 1392/75</strain>
        <plasmid evidence="2">p1081</plasmid>
    </source>
</reference>
<evidence type="ECO:0000256" key="1">
    <source>
        <dbReference type="SAM" id="SignalP"/>
    </source>
</evidence>
<reference evidence="2" key="2">
    <citation type="submission" date="2010-04" db="EMBL/GenBank/DDBJ databases">
        <authorList>
            <person name="Aslett M.A."/>
        </authorList>
    </citation>
    <scope>NUCLEOTIDE SEQUENCE</scope>
    <source>
        <strain evidence="2">ETEC 1392/75</strain>
        <plasmid evidence="2">p1081</plasmid>
    </source>
</reference>
<feature type="signal peptide" evidence="1">
    <location>
        <begin position="1"/>
        <end position="22"/>
    </location>
</feature>
<evidence type="ECO:0000313" key="2">
    <source>
        <dbReference type="EMBL" id="CBL93336.1"/>
    </source>
</evidence>
<gene>
    <name evidence="2" type="ORF">ETEC1392/75_p1018_087</name>
</gene>
<name>D7GKA6_ECOLX</name>
<feature type="chain" id="PRO_5003096104" evidence="1">
    <location>
        <begin position="23"/>
        <end position="168"/>
    </location>
</feature>
<organism evidence="2">
    <name type="scientific">Escherichia coli ETEC 1392/75</name>
    <dbReference type="NCBI Taxonomy" id="762608"/>
    <lineage>
        <taxon>Bacteria</taxon>
        <taxon>Pseudomonadati</taxon>
        <taxon>Pseudomonadota</taxon>
        <taxon>Gammaproteobacteria</taxon>
        <taxon>Enterobacterales</taxon>
        <taxon>Enterobacteriaceae</taxon>
        <taxon>Escherichia</taxon>
    </lineage>
</organism>
<keyword evidence="2" id="KW-0614">Plasmid</keyword>
<geneLocation type="plasmid" evidence="2">
    <name>p1081</name>
</geneLocation>
<accession>D7GKA6</accession>
<dbReference type="EMBL" id="FN822745">
    <property type="protein sequence ID" value="CBL93336.1"/>
    <property type="molecule type" value="Genomic_DNA"/>
</dbReference>
<protein>
    <submittedName>
        <fullName evidence="2">Putative CS3 fimbrial subunit</fullName>
    </submittedName>
</protein>